<dbReference type="RefSeq" id="WP_262512042.1">
    <property type="nucleotide sequence ID" value="NZ_QKLU01000001.1"/>
</dbReference>
<reference evidence="1 2" key="1">
    <citation type="submission" date="2018-06" db="EMBL/GenBank/DDBJ databases">
        <title>Genomic Encyclopedia of Archaeal and Bacterial Type Strains, Phase II (KMG-II): from individual species to whole genera.</title>
        <authorList>
            <person name="Goeker M."/>
        </authorList>
    </citation>
    <scope>NUCLEOTIDE SEQUENCE [LARGE SCALE GENOMIC DNA]</scope>
    <source>
        <strain evidence="1 2">DSM 27372</strain>
    </source>
</reference>
<name>A0A318UP82_9SPHI</name>
<organism evidence="1 2">
    <name type="scientific">Pedobacter nutrimenti</name>
    <dbReference type="NCBI Taxonomy" id="1241337"/>
    <lineage>
        <taxon>Bacteria</taxon>
        <taxon>Pseudomonadati</taxon>
        <taxon>Bacteroidota</taxon>
        <taxon>Sphingobacteriia</taxon>
        <taxon>Sphingobacteriales</taxon>
        <taxon>Sphingobacteriaceae</taxon>
        <taxon>Pedobacter</taxon>
    </lineage>
</organism>
<keyword evidence="2" id="KW-1185">Reference proteome</keyword>
<dbReference type="AlphaFoldDB" id="A0A318UP82"/>
<accession>A0A318UP82</accession>
<sequence>MLHKNETHAVAKRADEICKALWVLKKHFYLEGLADSETNKRS</sequence>
<evidence type="ECO:0000313" key="2">
    <source>
        <dbReference type="Proteomes" id="UP000248198"/>
    </source>
</evidence>
<protein>
    <submittedName>
        <fullName evidence="1">Uncharacterized protein</fullName>
    </submittedName>
</protein>
<proteinExistence type="predicted"/>
<gene>
    <name evidence="1" type="ORF">B0O44_101748</name>
</gene>
<dbReference type="Proteomes" id="UP000248198">
    <property type="component" value="Unassembled WGS sequence"/>
</dbReference>
<comment type="caution">
    <text evidence="1">The sequence shown here is derived from an EMBL/GenBank/DDBJ whole genome shotgun (WGS) entry which is preliminary data.</text>
</comment>
<dbReference type="EMBL" id="QKLU01000001">
    <property type="protein sequence ID" value="PYF77267.1"/>
    <property type="molecule type" value="Genomic_DNA"/>
</dbReference>
<evidence type="ECO:0000313" key="1">
    <source>
        <dbReference type="EMBL" id="PYF77267.1"/>
    </source>
</evidence>